<accession>A0A837DE36</accession>
<comment type="caution">
    <text evidence="1">The sequence shown here is derived from an EMBL/GenBank/DDBJ whole genome shotgun (WGS) entry which is preliminary data.</text>
</comment>
<evidence type="ECO:0000313" key="2">
    <source>
        <dbReference type="Proteomes" id="UP000030848"/>
    </source>
</evidence>
<reference evidence="1 2" key="1">
    <citation type="submission" date="2014-10" db="EMBL/GenBank/DDBJ databases">
        <title>Genome sequence of Micropolyspora internatus JCM3315.</title>
        <authorList>
            <person name="Shin S.-K."/>
            <person name="Yi H."/>
        </authorList>
    </citation>
    <scope>NUCLEOTIDE SEQUENCE [LARGE SCALE GENOMIC DNA]</scope>
    <source>
        <strain evidence="1 2">JCM 3315</strain>
    </source>
</reference>
<dbReference type="AlphaFoldDB" id="A0A837DE36"/>
<proteinExistence type="predicted"/>
<evidence type="ECO:0000313" key="1">
    <source>
        <dbReference type="EMBL" id="KHF45228.1"/>
    </source>
</evidence>
<gene>
    <name evidence="1" type="ORF">MINT15_21100</name>
</gene>
<protein>
    <submittedName>
        <fullName evidence="1">Uncharacterized protein</fullName>
    </submittedName>
</protein>
<dbReference type="Proteomes" id="UP000030848">
    <property type="component" value="Unassembled WGS sequence"/>
</dbReference>
<dbReference type="EMBL" id="JRZE01000003">
    <property type="protein sequence ID" value="KHF45228.1"/>
    <property type="molecule type" value="Genomic_DNA"/>
</dbReference>
<sequence>MYRVSDAVDIDAADATVESAFVTEDGSFTVMRNPVAVLAWGPDC</sequence>
<organism evidence="1 2">
    <name type="scientific">Saccharomonospora viridis</name>
    <dbReference type="NCBI Taxonomy" id="1852"/>
    <lineage>
        <taxon>Bacteria</taxon>
        <taxon>Bacillati</taxon>
        <taxon>Actinomycetota</taxon>
        <taxon>Actinomycetes</taxon>
        <taxon>Pseudonocardiales</taxon>
        <taxon>Pseudonocardiaceae</taxon>
        <taxon>Saccharomonospora</taxon>
    </lineage>
</organism>
<name>A0A837DE36_9PSEU</name>